<evidence type="ECO:0000256" key="1">
    <source>
        <dbReference type="ARBA" id="ARBA00005474"/>
    </source>
</evidence>
<dbReference type="PANTHER" id="PTHR31529:SF58">
    <property type="entry name" value="LOB DOMAIN PROTEIN"/>
    <property type="match status" value="1"/>
</dbReference>
<dbReference type="PANTHER" id="PTHR31529">
    <property type="entry name" value="LOB DOMAIN CONTAINING PROTEIN"/>
    <property type="match status" value="1"/>
</dbReference>
<comment type="similarity">
    <text evidence="1">Belongs to the LOB domain-containing protein family.</text>
</comment>
<evidence type="ECO:0000259" key="2">
    <source>
        <dbReference type="PROSITE" id="PS50891"/>
    </source>
</evidence>
<dbReference type="EMBL" id="QZWG01000003">
    <property type="protein sequence ID" value="RZC20938.1"/>
    <property type="molecule type" value="Genomic_DNA"/>
</dbReference>
<dbReference type="GO" id="GO:0005634">
    <property type="term" value="C:nucleus"/>
    <property type="evidence" value="ECO:0007669"/>
    <property type="project" value="TreeGrafter"/>
</dbReference>
<gene>
    <name evidence="3" type="ORF">D0Y65_007330</name>
</gene>
<dbReference type="GO" id="GO:0009755">
    <property type="term" value="P:hormone-mediated signaling pathway"/>
    <property type="evidence" value="ECO:0007669"/>
    <property type="project" value="TreeGrafter"/>
</dbReference>
<dbReference type="Gramene" id="XM_028369769.1">
    <property type="protein sequence ID" value="XP_028225570.1"/>
    <property type="gene ID" value="LOC114406915"/>
</dbReference>
<dbReference type="GO" id="GO:0045893">
    <property type="term" value="P:positive regulation of DNA-templated transcription"/>
    <property type="evidence" value="ECO:0007669"/>
    <property type="project" value="TreeGrafter"/>
</dbReference>
<dbReference type="AlphaFoldDB" id="A0A445LCY5"/>
<dbReference type="InterPro" id="IPR004883">
    <property type="entry name" value="LOB"/>
</dbReference>
<dbReference type="Proteomes" id="UP000289340">
    <property type="component" value="Chromosome 3"/>
</dbReference>
<comment type="caution">
    <text evidence="3">The sequence shown here is derived from an EMBL/GenBank/DDBJ whole genome shotgun (WGS) entry which is preliminary data.</text>
</comment>
<accession>A0A445LCY5</accession>
<evidence type="ECO:0000313" key="4">
    <source>
        <dbReference type="Proteomes" id="UP000289340"/>
    </source>
</evidence>
<protein>
    <submittedName>
        <fullName evidence="3">LOB domain-containing protein 29</fullName>
    </submittedName>
</protein>
<proteinExistence type="inferred from homology"/>
<reference evidence="3 4" key="1">
    <citation type="submission" date="2018-09" db="EMBL/GenBank/DDBJ databases">
        <title>A high-quality reference genome of wild soybean provides a powerful tool to mine soybean genomes.</title>
        <authorList>
            <person name="Xie M."/>
            <person name="Chung C.Y.L."/>
            <person name="Li M.-W."/>
            <person name="Wong F.-L."/>
            <person name="Chan T.-F."/>
            <person name="Lam H.-M."/>
        </authorList>
    </citation>
    <scope>NUCLEOTIDE SEQUENCE [LARGE SCALE GENOMIC DNA]</scope>
    <source>
        <strain evidence="4">cv. W05</strain>
        <tissue evidence="3">Hypocotyl of etiolated seedlings</tissue>
    </source>
</reference>
<keyword evidence="4" id="KW-1185">Reference proteome</keyword>
<feature type="domain" description="LOB" evidence="2">
    <location>
        <begin position="6"/>
        <end position="108"/>
    </location>
</feature>
<sequence length="212" mass="23472">MTGSGSPCGACKFLRRKCVRGCVFAPYFCHEQGVTHFAAIHKVFGASNVSKLLAHLPVSDRCEATVTISYEAQARLQDPIYGCVAHIFALQEQVVNLQAQLAYLREQAGQIYLNASATENPNEKLLGKPTTFPQDLQSRFQMENSNMASQFLPNLSTNPSTHYYGNTNSLMEPNPIGNYESSGTVEESISFSSFEESCNSMSYDMQRQWGLS</sequence>
<dbReference type="PROSITE" id="PS50891">
    <property type="entry name" value="LOB"/>
    <property type="match status" value="1"/>
</dbReference>
<evidence type="ECO:0000313" key="3">
    <source>
        <dbReference type="EMBL" id="RZC20938.1"/>
    </source>
</evidence>
<dbReference type="SMR" id="A0A445LCY5"/>
<organism evidence="3 4">
    <name type="scientific">Glycine soja</name>
    <name type="common">Wild soybean</name>
    <dbReference type="NCBI Taxonomy" id="3848"/>
    <lineage>
        <taxon>Eukaryota</taxon>
        <taxon>Viridiplantae</taxon>
        <taxon>Streptophyta</taxon>
        <taxon>Embryophyta</taxon>
        <taxon>Tracheophyta</taxon>
        <taxon>Spermatophyta</taxon>
        <taxon>Magnoliopsida</taxon>
        <taxon>eudicotyledons</taxon>
        <taxon>Gunneridae</taxon>
        <taxon>Pentapetalae</taxon>
        <taxon>rosids</taxon>
        <taxon>fabids</taxon>
        <taxon>Fabales</taxon>
        <taxon>Fabaceae</taxon>
        <taxon>Papilionoideae</taxon>
        <taxon>50 kb inversion clade</taxon>
        <taxon>NPAAA clade</taxon>
        <taxon>indigoferoid/millettioid clade</taxon>
        <taxon>Phaseoleae</taxon>
        <taxon>Glycine</taxon>
        <taxon>Glycine subgen. Soja</taxon>
    </lineage>
</organism>
<name>A0A445LCY5_GLYSO</name>
<dbReference type="Pfam" id="PF03195">
    <property type="entry name" value="LOB"/>
    <property type="match status" value="1"/>
</dbReference>